<dbReference type="InterPro" id="IPR051799">
    <property type="entry name" value="NADH_flavin_oxidoreductase"/>
</dbReference>
<name>A0A1W0B139_9NOCA</name>
<accession>A0A1W0B139</accession>
<dbReference type="AlphaFoldDB" id="A0A1W0B139"/>
<dbReference type="EMBL" id="MUMY01000020">
    <property type="protein sequence ID" value="ONM46759.1"/>
    <property type="molecule type" value="Genomic_DNA"/>
</dbReference>
<dbReference type="InterPro" id="IPR013785">
    <property type="entry name" value="Aldolase_TIM"/>
</dbReference>
<evidence type="ECO:0000256" key="2">
    <source>
        <dbReference type="ARBA" id="ARBA00023002"/>
    </source>
</evidence>
<evidence type="ECO:0000313" key="5">
    <source>
        <dbReference type="EMBL" id="ONM46759.1"/>
    </source>
</evidence>
<dbReference type="PANTHER" id="PTHR43656:SF2">
    <property type="entry name" value="BINDING OXIDOREDUCTASE, PUTATIVE (AFU_ORTHOLOGUE AFUA_2G08260)-RELATED"/>
    <property type="match status" value="1"/>
</dbReference>
<evidence type="ECO:0000256" key="1">
    <source>
        <dbReference type="ARBA" id="ARBA00022630"/>
    </source>
</evidence>
<organism evidence="5 6">
    <name type="scientific">Nocardia donostiensis</name>
    <dbReference type="NCBI Taxonomy" id="1538463"/>
    <lineage>
        <taxon>Bacteria</taxon>
        <taxon>Bacillati</taxon>
        <taxon>Actinomycetota</taxon>
        <taxon>Actinomycetes</taxon>
        <taxon>Mycobacteriales</taxon>
        <taxon>Nocardiaceae</taxon>
        <taxon>Nocardia</taxon>
    </lineage>
</organism>
<dbReference type="Proteomes" id="UP000188836">
    <property type="component" value="Unassembled WGS sequence"/>
</dbReference>
<dbReference type="Gene3D" id="3.20.20.70">
    <property type="entry name" value="Aldolase class I"/>
    <property type="match status" value="1"/>
</dbReference>
<sequence>MPSDHATTNRASDPFEPTTLGPVRLRNRFIKAATSEGRSPDGLVTDDLIDFHLAFVRGGVGMTTVAYCCVAPEGASAPGQIVMSSAALPGLRKLTDAVHAAGGAISAQLGHAGVVASKKITGVTPMSPSKFVNPSSFEYCRRIERHEIEMVVDQFGRAAEVAVAAGFDAVELHFGHLYLPSSFLSPKINRRKDEYGGSIENRSRFAREIAQRVREVVGDRIAVTAKLSMDDGIRGSIWLDESIQTVQMLDRDRNLDAIELTQGSSVYHQMYLFRGDVPIDGFASVQKEPFKTGVKLFGRKMLGEYPYEDLYMLESARQFVPAVEHTSLILLGGINNLQHARRGLAEGFDFVAMGRALLREPDLVDKMQAEPTTNGRCNHNNRCMFTVYGRTHCVLDPQQVTAAPVDDATTEFTARAHSRPRH</sequence>
<dbReference type="RefSeq" id="WP_077120111.1">
    <property type="nucleotide sequence ID" value="NZ_LOKT01000003.1"/>
</dbReference>
<dbReference type="SUPFAM" id="SSF51395">
    <property type="entry name" value="FMN-linked oxidoreductases"/>
    <property type="match status" value="1"/>
</dbReference>
<dbReference type="GO" id="GO:0016491">
    <property type="term" value="F:oxidoreductase activity"/>
    <property type="evidence" value="ECO:0007669"/>
    <property type="project" value="UniProtKB-KW"/>
</dbReference>
<feature type="compositionally biased region" description="Polar residues" evidence="3">
    <location>
        <begin position="1"/>
        <end position="11"/>
    </location>
</feature>
<feature type="region of interest" description="Disordered" evidence="3">
    <location>
        <begin position="1"/>
        <end position="20"/>
    </location>
</feature>
<keyword evidence="2" id="KW-0560">Oxidoreductase</keyword>
<dbReference type="GO" id="GO:0010181">
    <property type="term" value="F:FMN binding"/>
    <property type="evidence" value="ECO:0007669"/>
    <property type="project" value="InterPro"/>
</dbReference>
<evidence type="ECO:0000259" key="4">
    <source>
        <dbReference type="Pfam" id="PF00724"/>
    </source>
</evidence>
<evidence type="ECO:0000256" key="3">
    <source>
        <dbReference type="SAM" id="MobiDB-lite"/>
    </source>
</evidence>
<dbReference type="InterPro" id="IPR001155">
    <property type="entry name" value="OxRdtase_FMN_N"/>
</dbReference>
<dbReference type="OrthoDB" id="3169239at2"/>
<proteinExistence type="predicted"/>
<dbReference type="CDD" id="cd02803">
    <property type="entry name" value="OYE_like_FMN_family"/>
    <property type="match status" value="1"/>
</dbReference>
<dbReference type="STRING" id="1538463.B0T36_05530"/>
<reference evidence="5 6" key="1">
    <citation type="journal article" date="2016" name="Antonie Van Leeuwenhoek">
        <title>Nocardia donostiensis sp. nov., isolated from human respiratory specimens.</title>
        <authorList>
            <person name="Ercibengoa M."/>
            <person name="Bell M."/>
            <person name="Marimon J.M."/>
            <person name="Humrighouse B."/>
            <person name="Klenk H.P."/>
            <person name="Potter G."/>
            <person name="Perez-Trallero E."/>
        </authorList>
    </citation>
    <scope>NUCLEOTIDE SEQUENCE [LARGE SCALE GENOMIC DNA]</scope>
    <source>
        <strain evidence="5 6">X1655</strain>
    </source>
</reference>
<protein>
    <submittedName>
        <fullName evidence="5">NADH:flavin oxidoreductase</fullName>
    </submittedName>
</protein>
<dbReference type="PANTHER" id="PTHR43656">
    <property type="entry name" value="BINDING OXIDOREDUCTASE, PUTATIVE (AFU_ORTHOLOGUE AFUA_2G08260)-RELATED"/>
    <property type="match status" value="1"/>
</dbReference>
<keyword evidence="6" id="KW-1185">Reference proteome</keyword>
<feature type="domain" description="NADH:flavin oxidoreductase/NADH oxidase N-terminal" evidence="4">
    <location>
        <begin position="15"/>
        <end position="251"/>
    </location>
</feature>
<comment type="caution">
    <text evidence="5">The sequence shown here is derived from an EMBL/GenBank/DDBJ whole genome shotgun (WGS) entry which is preliminary data.</text>
</comment>
<gene>
    <name evidence="5" type="ORF">B0T46_21130</name>
</gene>
<evidence type="ECO:0000313" key="6">
    <source>
        <dbReference type="Proteomes" id="UP000188836"/>
    </source>
</evidence>
<dbReference type="Pfam" id="PF00724">
    <property type="entry name" value="Oxidored_FMN"/>
    <property type="match status" value="1"/>
</dbReference>
<keyword evidence="1" id="KW-0285">Flavoprotein</keyword>